<accession>A0A9W5UMF6</accession>
<evidence type="ECO:0000256" key="3">
    <source>
        <dbReference type="ARBA" id="ARBA00071493"/>
    </source>
</evidence>
<dbReference type="PANTHER" id="PTHR24320">
    <property type="entry name" value="RETINOL DEHYDROGENASE"/>
    <property type="match status" value="1"/>
</dbReference>
<gene>
    <name evidence="4" type="ORF">Vse01_08100</name>
</gene>
<dbReference type="CDD" id="cd05327">
    <property type="entry name" value="retinol-DH_like_SDR_c_like"/>
    <property type="match status" value="1"/>
</dbReference>
<evidence type="ECO:0000313" key="5">
    <source>
        <dbReference type="Proteomes" id="UP000607311"/>
    </source>
</evidence>
<dbReference type="Pfam" id="PF00106">
    <property type="entry name" value="adh_short"/>
    <property type="match status" value="1"/>
</dbReference>
<dbReference type="InterPro" id="IPR002347">
    <property type="entry name" value="SDR_fam"/>
</dbReference>
<dbReference type="EMBL" id="BOPD01000007">
    <property type="protein sequence ID" value="GIJ31662.1"/>
    <property type="molecule type" value="Genomic_DNA"/>
</dbReference>
<proteinExistence type="inferred from homology"/>
<organism evidence="4 5">
    <name type="scientific">Micromonospora sediminimaris</name>
    <dbReference type="NCBI Taxonomy" id="547162"/>
    <lineage>
        <taxon>Bacteria</taxon>
        <taxon>Bacillati</taxon>
        <taxon>Actinomycetota</taxon>
        <taxon>Actinomycetes</taxon>
        <taxon>Micromonosporales</taxon>
        <taxon>Micromonosporaceae</taxon>
        <taxon>Micromonospora</taxon>
    </lineage>
</organism>
<keyword evidence="5" id="KW-1185">Reference proteome</keyword>
<sequence>MTIGTPVSTPFTAASTALEVVAGIDLTGRRVVVTGGGSGIGVETARALASAGADVTLAVRKPEQGDRAAAEIIGTTGNDRVTVAPLDLADPASVAAFVANWDGPLHILVNNAGMMASPEMRTPQGWEMQFATNHLGHFALATGLHPALAAAQGARIVSVSSAAHLRSPVVFDDINFERRVYEPWAAYGQSKTANILFAVEASRRWADDGILVNALHPGAIRTNLQRYVTEDDLARMRAQSGPATPSWKTPEQGAATSVLVATSPLLDGVGGRYFEDCQQAGPHQPGTRTGVADYALDPESAHRLWNLSTQSTTPLTS</sequence>
<evidence type="ECO:0000313" key="4">
    <source>
        <dbReference type="EMBL" id="GIJ31662.1"/>
    </source>
</evidence>
<name>A0A9W5UMF6_9ACTN</name>
<evidence type="ECO:0000256" key="2">
    <source>
        <dbReference type="ARBA" id="ARBA00023002"/>
    </source>
</evidence>
<dbReference type="FunFam" id="3.40.50.720:FF:000594">
    <property type="entry name" value="Short-chain oxidoreductase"/>
    <property type="match status" value="1"/>
</dbReference>
<dbReference type="InterPro" id="IPR036291">
    <property type="entry name" value="NAD(P)-bd_dom_sf"/>
</dbReference>
<comment type="caution">
    <text evidence="4">The sequence shown here is derived from an EMBL/GenBank/DDBJ whole genome shotgun (WGS) entry which is preliminary data.</text>
</comment>
<reference evidence="4" key="1">
    <citation type="submission" date="2021-01" db="EMBL/GenBank/DDBJ databases">
        <title>Whole genome shotgun sequence of Verrucosispora sediminis NBRC 107745.</title>
        <authorList>
            <person name="Komaki H."/>
            <person name="Tamura T."/>
        </authorList>
    </citation>
    <scope>NUCLEOTIDE SEQUENCE</scope>
    <source>
        <strain evidence="4">NBRC 107745</strain>
    </source>
</reference>
<dbReference type="Gene3D" id="3.40.50.720">
    <property type="entry name" value="NAD(P)-binding Rossmann-like Domain"/>
    <property type="match status" value="1"/>
</dbReference>
<dbReference type="Proteomes" id="UP000607311">
    <property type="component" value="Unassembled WGS sequence"/>
</dbReference>
<dbReference type="OrthoDB" id="4577644at2"/>
<evidence type="ECO:0000256" key="1">
    <source>
        <dbReference type="ARBA" id="ARBA00006484"/>
    </source>
</evidence>
<dbReference type="PANTHER" id="PTHR24320:SF148">
    <property type="entry name" value="NAD(P)-BINDING ROSSMANN-FOLD SUPERFAMILY PROTEIN"/>
    <property type="match status" value="1"/>
</dbReference>
<dbReference type="RefSeq" id="WP_093401242.1">
    <property type="nucleotide sequence ID" value="NZ_BOPD01000007.1"/>
</dbReference>
<comment type="similarity">
    <text evidence="1">Belongs to the short-chain dehydrogenases/reductases (SDR) family.</text>
</comment>
<dbReference type="AlphaFoldDB" id="A0A9W5UMF6"/>
<dbReference type="SUPFAM" id="SSF51735">
    <property type="entry name" value="NAD(P)-binding Rossmann-fold domains"/>
    <property type="match status" value="1"/>
</dbReference>
<dbReference type="GO" id="GO:0016491">
    <property type="term" value="F:oxidoreductase activity"/>
    <property type="evidence" value="ECO:0007669"/>
    <property type="project" value="UniProtKB-KW"/>
</dbReference>
<dbReference type="PRINTS" id="PR00081">
    <property type="entry name" value="GDHRDH"/>
</dbReference>
<protein>
    <recommendedName>
        <fullName evidence="3">Probable oxidoreductase</fullName>
    </recommendedName>
</protein>
<keyword evidence="2" id="KW-0560">Oxidoreductase</keyword>